<evidence type="ECO:0000256" key="1">
    <source>
        <dbReference type="SAM" id="Phobius"/>
    </source>
</evidence>
<evidence type="ECO:0000313" key="3">
    <source>
        <dbReference type="Proteomes" id="UP001597519"/>
    </source>
</evidence>
<proteinExistence type="predicted"/>
<name>A0ABW5WX87_9STAP</name>
<keyword evidence="1" id="KW-0812">Transmembrane</keyword>
<comment type="caution">
    <text evidence="2">The sequence shown here is derived from an EMBL/GenBank/DDBJ whole genome shotgun (WGS) entry which is preliminary data.</text>
</comment>
<dbReference type="Proteomes" id="UP001597519">
    <property type="component" value="Unassembled WGS sequence"/>
</dbReference>
<evidence type="ECO:0000313" key="2">
    <source>
        <dbReference type="EMBL" id="MFD2830039.1"/>
    </source>
</evidence>
<protein>
    <submittedName>
        <fullName evidence="2">Uncharacterized protein</fullName>
    </submittedName>
</protein>
<keyword evidence="1" id="KW-1133">Transmembrane helix</keyword>
<reference evidence="3" key="1">
    <citation type="journal article" date="2019" name="Int. J. Syst. Evol. Microbiol.">
        <title>The Global Catalogue of Microorganisms (GCM) 10K type strain sequencing project: providing services to taxonomists for standard genome sequencing and annotation.</title>
        <authorList>
            <consortium name="The Broad Institute Genomics Platform"/>
            <consortium name="The Broad Institute Genome Sequencing Center for Infectious Disease"/>
            <person name="Wu L."/>
            <person name="Ma J."/>
        </authorList>
    </citation>
    <scope>NUCLEOTIDE SEQUENCE [LARGE SCALE GENOMIC DNA]</scope>
    <source>
        <strain evidence="3">KCTC 33575</strain>
    </source>
</reference>
<dbReference type="EMBL" id="JBHUOQ010000001">
    <property type="protein sequence ID" value="MFD2830039.1"/>
    <property type="molecule type" value="Genomic_DNA"/>
</dbReference>
<keyword evidence="1" id="KW-0472">Membrane</keyword>
<organism evidence="2 3">
    <name type="scientific">Corticicoccus populi</name>
    <dbReference type="NCBI Taxonomy" id="1812821"/>
    <lineage>
        <taxon>Bacteria</taxon>
        <taxon>Bacillati</taxon>
        <taxon>Bacillota</taxon>
        <taxon>Bacilli</taxon>
        <taxon>Bacillales</taxon>
        <taxon>Staphylococcaceae</taxon>
        <taxon>Corticicoccus</taxon>
    </lineage>
</organism>
<sequence>MKVLVCGGTYLNITDQADPSSMRLSGGAMLSTLIASHSHHEVHLHTNFSTEEERITKSYQKMIRNHWVQPNDAAKISSPYGRMSGKDLIPGSNVFEMSGSVTDSTKYQSFDCFVITTDISERDFRKLSRYAFEHGIETIVVTANEYPPPVVYHGTTVISLPVEEREPENGTVSMNSEVRRTDEDISVSEDGSADGHLLSEESFTYKRRASSDESAFKSEGHMNINRDHRGGLPVYHEYLTLIKDELHKAGLIETSKVIRHQRKPKPPVKRLWMFILQLVAAGMIITGIVLSVLYLFDYFSSRDVYETMVDDSMPVESDECSTVGECRALGDAYLSELEEYIDIMDEPHMFIENRTRTNYIDYEIDASLNLGEADEENPLPVGSKESFEEIWERFSRIFPEEYLSDLDTFRLFSDGEGNVLAYVEIMDDSTTLAVDIRDNQNRASEYRTLIHEFGHIYSLPFDDFDQECGAGTDLNCVKDDTVMSDYVDRFWTQYGEDWLENSEKSTFEREAFYNNHVTDFHVPYQATNAKEDYAVTFLRFIIEPMPEAESSQLKDIKVRSFYEDSELVKLRVDILRNLVELEKEG</sequence>
<gene>
    <name evidence="2" type="ORF">ACFSX4_06110</name>
</gene>
<accession>A0ABW5WX87</accession>
<feature type="transmembrane region" description="Helical" evidence="1">
    <location>
        <begin position="271"/>
        <end position="296"/>
    </location>
</feature>
<dbReference type="RefSeq" id="WP_377772591.1">
    <property type="nucleotide sequence ID" value="NZ_JBHUOQ010000001.1"/>
</dbReference>
<keyword evidence="3" id="KW-1185">Reference proteome</keyword>